<evidence type="ECO:0000313" key="3">
    <source>
        <dbReference type="EMBL" id="MFC7670063.1"/>
    </source>
</evidence>
<feature type="transmembrane region" description="Helical" evidence="1">
    <location>
        <begin position="55"/>
        <end position="73"/>
    </location>
</feature>
<protein>
    <submittedName>
        <fullName evidence="3">Acyltransferase family protein</fullName>
        <ecNumber evidence="3">2.3.-.-</ecNumber>
    </submittedName>
</protein>
<feature type="transmembrane region" description="Helical" evidence="1">
    <location>
        <begin position="17"/>
        <end position="35"/>
    </location>
</feature>
<organism evidence="3 4">
    <name type="scientific">Hymenobacter humi</name>
    <dbReference type="NCBI Taxonomy" id="1411620"/>
    <lineage>
        <taxon>Bacteria</taxon>
        <taxon>Pseudomonadati</taxon>
        <taxon>Bacteroidota</taxon>
        <taxon>Cytophagia</taxon>
        <taxon>Cytophagales</taxon>
        <taxon>Hymenobacteraceae</taxon>
        <taxon>Hymenobacter</taxon>
    </lineage>
</organism>
<feature type="transmembrane region" description="Helical" evidence="1">
    <location>
        <begin position="150"/>
        <end position="172"/>
    </location>
</feature>
<evidence type="ECO:0000313" key="4">
    <source>
        <dbReference type="Proteomes" id="UP001596513"/>
    </source>
</evidence>
<dbReference type="Proteomes" id="UP001596513">
    <property type="component" value="Unassembled WGS sequence"/>
</dbReference>
<dbReference type="Pfam" id="PF01757">
    <property type="entry name" value="Acyl_transf_3"/>
    <property type="match status" value="1"/>
</dbReference>
<feature type="transmembrane region" description="Helical" evidence="1">
    <location>
        <begin position="231"/>
        <end position="250"/>
    </location>
</feature>
<dbReference type="EC" id="2.3.-.-" evidence="3"/>
<dbReference type="PANTHER" id="PTHR23028">
    <property type="entry name" value="ACETYLTRANSFERASE"/>
    <property type="match status" value="1"/>
</dbReference>
<feature type="transmembrane region" description="Helical" evidence="1">
    <location>
        <begin position="201"/>
        <end position="219"/>
    </location>
</feature>
<name>A0ABW2U969_9BACT</name>
<keyword evidence="3" id="KW-0808">Transferase</keyword>
<gene>
    <name evidence="3" type="ORF">ACFQT0_23855</name>
</gene>
<proteinExistence type="predicted"/>
<feature type="transmembrane region" description="Helical" evidence="1">
    <location>
        <begin position="262"/>
        <end position="280"/>
    </location>
</feature>
<evidence type="ECO:0000259" key="2">
    <source>
        <dbReference type="Pfam" id="PF01757"/>
    </source>
</evidence>
<dbReference type="EMBL" id="JBHTEK010000001">
    <property type="protein sequence ID" value="MFC7670063.1"/>
    <property type="molecule type" value="Genomic_DNA"/>
</dbReference>
<feature type="transmembrane region" description="Helical" evidence="1">
    <location>
        <begin position="94"/>
        <end position="112"/>
    </location>
</feature>
<keyword evidence="1" id="KW-0812">Transmembrane</keyword>
<dbReference type="GO" id="GO:0016746">
    <property type="term" value="F:acyltransferase activity"/>
    <property type="evidence" value="ECO:0007669"/>
    <property type="project" value="UniProtKB-KW"/>
</dbReference>
<dbReference type="InterPro" id="IPR002656">
    <property type="entry name" value="Acyl_transf_3_dom"/>
</dbReference>
<keyword evidence="1" id="KW-0472">Membrane</keyword>
<dbReference type="InterPro" id="IPR050879">
    <property type="entry name" value="Acyltransferase_3"/>
</dbReference>
<feature type="transmembrane region" description="Helical" evidence="1">
    <location>
        <begin position="177"/>
        <end position="195"/>
    </location>
</feature>
<accession>A0ABW2U969</accession>
<reference evidence="4" key="1">
    <citation type="journal article" date="2019" name="Int. J. Syst. Evol. Microbiol.">
        <title>The Global Catalogue of Microorganisms (GCM) 10K type strain sequencing project: providing services to taxonomists for standard genome sequencing and annotation.</title>
        <authorList>
            <consortium name="The Broad Institute Genomics Platform"/>
            <consortium name="The Broad Institute Genome Sequencing Center for Infectious Disease"/>
            <person name="Wu L."/>
            <person name="Ma J."/>
        </authorList>
    </citation>
    <scope>NUCLEOTIDE SEQUENCE [LARGE SCALE GENOMIC DNA]</scope>
    <source>
        <strain evidence="4">JCM 19635</strain>
    </source>
</reference>
<sequence>MEPTPNKLPIRFYEIDLLRFVAAISVVFYHYTFIGVTRQNYNPLVFPEFVPITKYGYLGVELFFIISGYVVLLSAQGKTVRQFFVSRVTRLYPAYWVACTLTFLVKIIWGAGTNASPPMVDDLGARPMQYVYNMTMMQTFLGIRNMDGPYWSLAVEITFYFLISLLIGYYLLRYVEWFLLLWLGYVALPKLAYSGTLFAELFFRGYAPYFIAGMLFYLIQQPQGRTRYRYALLAVAYLLAMKACMGQAKLLSTSYHTYTNPMLTATIVTVFFLVFGLIATRKINFGSYSWLKWAGALTYPLYLLHSDMAFIAFHHLQGTCNKYVLLGGACGSDVGPRIPNPSICREALW</sequence>
<keyword evidence="3" id="KW-0012">Acyltransferase</keyword>
<dbReference type="PANTHER" id="PTHR23028:SF53">
    <property type="entry name" value="ACYL_TRANSF_3 DOMAIN-CONTAINING PROTEIN"/>
    <property type="match status" value="1"/>
</dbReference>
<keyword evidence="4" id="KW-1185">Reference proteome</keyword>
<evidence type="ECO:0000256" key="1">
    <source>
        <dbReference type="SAM" id="Phobius"/>
    </source>
</evidence>
<dbReference type="RefSeq" id="WP_380205533.1">
    <property type="nucleotide sequence ID" value="NZ_JBHTEK010000001.1"/>
</dbReference>
<feature type="domain" description="Acyltransferase 3" evidence="2">
    <location>
        <begin position="13"/>
        <end position="306"/>
    </location>
</feature>
<keyword evidence="1" id="KW-1133">Transmembrane helix</keyword>
<comment type="caution">
    <text evidence="3">The sequence shown here is derived from an EMBL/GenBank/DDBJ whole genome shotgun (WGS) entry which is preliminary data.</text>
</comment>